<feature type="transmembrane region" description="Helical" evidence="2">
    <location>
        <begin position="163"/>
        <end position="185"/>
    </location>
</feature>
<feature type="transmembrane region" description="Helical" evidence="2">
    <location>
        <begin position="325"/>
        <end position="343"/>
    </location>
</feature>
<protein>
    <submittedName>
        <fullName evidence="3">Oligogalacturonide transporter</fullName>
    </submittedName>
</protein>
<dbReference type="EMBL" id="AZGI01000015">
    <property type="protein sequence ID" value="KRM40526.1"/>
    <property type="molecule type" value="Genomic_DNA"/>
</dbReference>
<keyword evidence="2" id="KW-0472">Membrane</keyword>
<dbReference type="AlphaFoldDB" id="A0A0R1YDJ4"/>
<sequence>MTRLSCVKKGIKMNNNKNVGKIPMWRKLGFSAFQLSNVMATLVTTWLMYYYTTFLKIPIVIVTLMFTVAKIIGAILTPIYGYISDRLYQTKFGRKHGRRKSLFLIGIPLKALTYIFMWIPGMSKIFYFIFFLLYYMVTPMLSTSQLTLTSEMSEDSKQRAQLIGFNQFGSATSGIFASLFITWIFKIFGQDSLNSFIASAIIYDVIGTIMLIIFYNCVYERPIDESTILETEKIGIWSRLVNIFWNFFSAIRIKSYWTYVLMWQCEELFRTIRGDINTYFIIFVLLLTPADVAVSTSVGYIFGILFLLFFMWLQSRTNGMISYRVGAWSGIIVFVLIGILVIMKPSHLSFWWIVAMIALNFGITGVVNSSQYIFTFLPDIDEIVTSKRREGEYAGINTTLDTLLDSLFTLIIGIVLQATGFQEGAKVQSSITINALFILYTVIPIVLLLLGILFSHICKLNVKNHNIVLAEINRLRNGGSMTDVDPKTKKVIEGLTGFKYENCWGNNNVMDYTKNKNIRK</sequence>
<evidence type="ECO:0000313" key="3">
    <source>
        <dbReference type="EMBL" id="KRM40526.1"/>
    </source>
</evidence>
<keyword evidence="2" id="KW-1133">Transmembrane helix</keyword>
<feature type="transmembrane region" description="Helical" evidence="2">
    <location>
        <begin position="431"/>
        <end position="454"/>
    </location>
</feature>
<feature type="transmembrane region" description="Helical" evidence="2">
    <location>
        <begin position="125"/>
        <end position="142"/>
    </location>
</feature>
<organism evidence="3 4">
    <name type="scientific">Lactobacillus hamsteri DSM 5661 = JCM 6256</name>
    <dbReference type="NCBI Taxonomy" id="1423754"/>
    <lineage>
        <taxon>Bacteria</taxon>
        <taxon>Bacillati</taxon>
        <taxon>Bacillota</taxon>
        <taxon>Bacilli</taxon>
        <taxon>Lactobacillales</taxon>
        <taxon>Lactobacillaceae</taxon>
        <taxon>Lactobacillus</taxon>
    </lineage>
</organism>
<dbReference type="GO" id="GO:0008643">
    <property type="term" value="P:carbohydrate transport"/>
    <property type="evidence" value="ECO:0007669"/>
    <property type="project" value="InterPro"/>
</dbReference>
<accession>A0A0R1YDJ4</accession>
<dbReference type="PATRIC" id="fig|1423754.3.peg.570"/>
<feature type="transmembrane region" description="Helical" evidence="2">
    <location>
        <begin position="28"/>
        <end position="51"/>
    </location>
</feature>
<keyword evidence="1" id="KW-0762">Sugar transport</keyword>
<keyword evidence="4" id="KW-1185">Reference proteome</keyword>
<dbReference type="SUPFAM" id="SSF103473">
    <property type="entry name" value="MFS general substrate transporter"/>
    <property type="match status" value="1"/>
</dbReference>
<evidence type="ECO:0000313" key="4">
    <source>
        <dbReference type="Proteomes" id="UP000051223"/>
    </source>
</evidence>
<feature type="transmembrane region" description="Helical" evidence="2">
    <location>
        <begin position="57"/>
        <end position="80"/>
    </location>
</feature>
<keyword evidence="2" id="KW-0812">Transmembrane</keyword>
<dbReference type="STRING" id="1423754.FC39_GL000550"/>
<feature type="transmembrane region" description="Helical" evidence="2">
    <location>
        <begin position="398"/>
        <end position="419"/>
    </location>
</feature>
<dbReference type="InterPro" id="IPR039672">
    <property type="entry name" value="MFS_2"/>
</dbReference>
<feature type="transmembrane region" description="Helical" evidence="2">
    <location>
        <begin position="240"/>
        <end position="260"/>
    </location>
</feature>
<reference evidence="3 4" key="1">
    <citation type="journal article" date="2015" name="Genome Announc.">
        <title>Expanding the biotechnology potential of lactobacilli through comparative genomics of 213 strains and associated genera.</title>
        <authorList>
            <person name="Sun Z."/>
            <person name="Harris H.M."/>
            <person name="McCann A."/>
            <person name="Guo C."/>
            <person name="Argimon S."/>
            <person name="Zhang W."/>
            <person name="Yang X."/>
            <person name="Jeffery I.B."/>
            <person name="Cooney J.C."/>
            <person name="Kagawa T.F."/>
            <person name="Liu W."/>
            <person name="Song Y."/>
            <person name="Salvetti E."/>
            <person name="Wrobel A."/>
            <person name="Rasinkangas P."/>
            <person name="Parkhill J."/>
            <person name="Rea M.C."/>
            <person name="O'Sullivan O."/>
            <person name="Ritari J."/>
            <person name="Douillard F.P."/>
            <person name="Paul Ross R."/>
            <person name="Yang R."/>
            <person name="Briner A.E."/>
            <person name="Felis G.E."/>
            <person name="de Vos W.M."/>
            <person name="Barrangou R."/>
            <person name="Klaenhammer T.R."/>
            <person name="Caufield P.W."/>
            <person name="Cui Y."/>
            <person name="Zhang H."/>
            <person name="O'Toole P.W."/>
        </authorList>
    </citation>
    <scope>NUCLEOTIDE SEQUENCE [LARGE SCALE GENOMIC DNA]</scope>
    <source>
        <strain evidence="3 4">DSM 5661</strain>
    </source>
</reference>
<dbReference type="Proteomes" id="UP000051223">
    <property type="component" value="Unassembled WGS sequence"/>
</dbReference>
<dbReference type="GO" id="GO:0015293">
    <property type="term" value="F:symporter activity"/>
    <property type="evidence" value="ECO:0007669"/>
    <property type="project" value="InterPro"/>
</dbReference>
<dbReference type="PANTHER" id="PTHR11328">
    <property type="entry name" value="MAJOR FACILITATOR SUPERFAMILY DOMAIN-CONTAINING PROTEIN"/>
    <property type="match status" value="1"/>
</dbReference>
<evidence type="ECO:0000256" key="2">
    <source>
        <dbReference type="SAM" id="Phobius"/>
    </source>
</evidence>
<dbReference type="Gene3D" id="1.20.1250.20">
    <property type="entry name" value="MFS general substrate transporter like domains"/>
    <property type="match status" value="1"/>
</dbReference>
<feature type="transmembrane region" description="Helical" evidence="2">
    <location>
        <begin position="197"/>
        <end position="219"/>
    </location>
</feature>
<feature type="transmembrane region" description="Helical" evidence="2">
    <location>
        <begin position="101"/>
        <end position="119"/>
    </location>
</feature>
<dbReference type="Pfam" id="PF13347">
    <property type="entry name" value="MFS_2"/>
    <property type="match status" value="1"/>
</dbReference>
<evidence type="ECO:0000256" key="1">
    <source>
        <dbReference type="ARBA" id="ARBA00022597"/>
    </source>
</evidence>
<dbReference type="PANTHER" id="PTHR11328:SF24">
    <property type="entry name" value="MAJOR FACILITATOR SUPERFAMILY (MFS) PROFILE DOMAIN-CONTAINING PROTEIN"/>
    <property type="match status" value="1"/>
</dbReference>
<dbReference type="InterPro" id="IPR036259">
    <property type="entry name" value="MFS_trans_sf"/>
</dbReference>
<keyword evidence="1" id="KW-0813">Transport</keyword>
<comment type="caution">
    <text evidence="3">The sequence shown here is derived from an EMBL/GenBank/DDBJ whole genome shotgun (WGS) entry which is preliminary data.</text>
</comment>
<name>A0A0R1YDJ4_9LACO</name>
<gene>
    <name evidence="3" type="ORF">FC39_GL000550</name>
</gene>
<feature type="transmembrane region" description="Helical" evidence="2">
    <location>
        <begin position="349"/>
        <end position="377"/>
    </location>
</feature>
<dbReference type="GO" id="GO:0005886">
    <property type="term" value="C:plasma membrane"/>
    <property type="evidence" value="ECO:0007669"/>
    <property type="project" value="TreeGrafter"/>
</dbReference>
<dbReference type="eggNOG" id="COG2211">
    <property type="taxonomic scope" value="Bacteria"/>
</dbReference>
<feature type="transmembrane region" description="Helical" evidence="2">
    <location>
        <begin position="280"/>
        <end position="313"/>
    </location>
</feature>
<proteinExistence type="predicted"/>